<accession>A0ABY1IIM3</accession>
<feature type="transmembrane region" description="Helical" evidence="7">
    <location>
        <begin position="469"/>
        <end position="487"/>
    </location>
</feature>
<evidence type="ECO:0000313" key="9">
    <source>
        <dbReference type="EMBL" id="SHJ22695.1"/>
    </source>
</evidence>
<evidence type="ECO:0000256" key="2">
    <source>
        <dbReference type="ARBA" id="ARBA00022475"/>
    </source>
</evidence>
<feature type="domain" description="Integral membrane bound transporter" evidence="8">
    <location>
        <begin position="362"/>
        <end position="482"/>
    </location>
</feature>
<feature type="transmembrane region" description="Helical" evidence="7">
    <location>
        <begin position="396"/>
        <end position="418"/>
    </location>
</feature>
<evidence type="ECO:0000256" key="1">
    <source>
        <dbReference type="ARBA" id="ARBA00004651"/>
    </source>
</evidence>
<keyword evidence="5 7" id="KW-0472">Membrane</keyword>
<reference evidence="9 10" key="1">
    <citation type="submission" date="2016-11" db="EMBL/GenBank/DDBJ databases">
        <authorList>
            <person name="Varghese N."/>
            <person name="Submissions S."/>
        </authorList>
    </citation>
    <scope>NUCLEOTIDE SEQUENCE [LARGE SCALE GENOMIC DNA]</scope>
    <source>
        <strain evidence="9 10">DSM 21988</strain>
    </source>
</reference>
<evidence type="ECO:0000256" key="5">
    <source>
        <dbReference type="ARBA" id="ARBA00023136"/>
    </source>
</evidence>
<dbReference type="PANTHER" id="PTHR30509:SF9">
    <property type="entry name" value="MULTIDRUG RESISTANCE PROTEIN MDTO"/>
    <property type="match status" value="1"/>
</dbReference>
<name>A0ABY1IIM3_9HYPH</name>
<dbReference type="Pfam" id="PF13515">
    <property type="entry name" value="FUSC_2"/>
    <property type="match status" value="1"/>
</dbReference>
<dbReference type="RefSeq" id="WP_060603511.1">
    <property type="nucleotide sequence ID" value="NZ_FQZC01000002.1"/>
</dbReference>
<comment type="subcellular location">
    <subcellularLocation>
        <location evidence="1">Cell membrane</location>
        <topology evidence="1">Multi-pass membrane protein</topology>
    </subcellularLocation>
</comment>
<keyword evidence="4 7" id="KW-1133">Transmembrane helix</keyword>
<feature type="transmembrane region" description="Helical" evidence="7">
    <location>
        <begin position="132"/>
        <end position="150"/>
    </location>
</feature>
<comment type="caution">
    <text evidence="9">The sequence shown here is derived from an EMBL/GenBank/DDBJ whole genome shotgun (WGS) entry which is preliminary data.</text>
</comment>
<keyword evidence="10" id="KW-1185">Reference proteome</keyword>
<gene>
    <name evidence="9" type="ORF">SAMN02745911_2075</name>
</gene>
<dbReference type="Proteomes" id="UP000184290">
    <property type="component" value="Unassembled WGS sequence"/>
</dbReference>
<dbReference type="InterPro" id="IPR049453">
    <property type="entry name" value="Memb_transporter_dom"/>
</dbReference>
<keyword evidence="3 7" id="KW-0812">Transmembrane</keyword>
<feature type="transmembrane region" description="Helical" evidence="7">
    <location>
        <begin position="36"/>
        <end position="54"/>
    </location>
</feature>
<dbReference type="PANTHER" id="PTHR30509">
    <property type="entry name" value="P-HYDROXYBENZOIC ACID EFFLUX PUMP SUBUNIT-RELATED"/>
    <property type="match status" value="1"/>
</dbReference>
<evidence type="ECO:0000256" key="6">
    <source>
        <dbReference type="ARBA" id="ARBA00043993"/>
    </source>
</evidence>
<evidence type="ECO:0000256" key="3">
    <source>
        <dbReference type="ARBA" id="ARBA00022692"/>
    </source>
</evidence>
<dbReference type="EMBL" id="FQZC01000002">
    <property type="protein sequence ID" value="SHJ22695.1"/>
    <property type="molecule type" value="Genomic_DNA"/>
</dbReference>
<evidence type="ECO:0000313" key="10">
    <source>
        <dbReference type="Proteomes" id="UP000184290"/>
    </source>
</evidence>
<feature type="transmembrane region" description="Helical" evidence="7">
    <location>
        <begin position="109"/>
        <end position="125"/>
    </location>
</feature>
<organism evidence="9 10">
    <name type="scientific">Aureimonas altamirensis DSM 21988</name>
    <dbReference type="NCBI Taxonomy" id="1121026"/>
    <lineage>
        <taxon>Bacteria</taxon>
        <taxon>Pseudomonadati</taxon>
        <taxon>Pseudomonadota</taxon>
        <taxon>Alphaproteobacteria</taxon>
        <taxon>Hyphomicrobiales</taxon>
        <taxon>Aurantimonadaceae</taxon>
        <taxon>Aureimonas</taxon>
    </lineage>
</organism>
<protein>
    <submittedName>
        <fullName evidence="9">Uncharacterized membrane protein YccC</fullName>
    </submittedName>
</protein>
<keyword evidence="2" id="KW-1003">Cell membrane</keyword>
<feature type="transmembrane region" description="Helical" evidence="7">
    <location>
        <begin position="342"/>
        <end position="362"/>
    </location>
</feature>
<feature type="transmembrane region" description="Helical" evidence="7">
    <location>
        <begin position="424"/>
        <end position="457"/>
    </location>
</feature>
<sequence>MSIKSTFSKERDTAGLRQRFLASDPGLVRLRLGSRVLLTVALVAGILALAHPWIAFPPSAYGMAMVTAIQGAVAIKDTTPLARAVTRAYAVAAAYATVLAIVLLNGQTVAVSTLFLVVIFVSVYARRFGLRWQAVGMFTFMCFVIAAYLHPQPDDLPGIAVSLVLSSVVAHLTRNFLLPDRPAEDFQRGLEAVDEIVGRLAGRIRRAARNGWSPASRQEALEMERRAKDAILICEGYLPIEAEAGDLSGGRAAALANDLFDLHLALESALGSALAMPAQGSGKLPEGVAGRLDVLAKARREVRRSAAATPATAFVSGGGGTAAPNRVAKSGPGRKRLLEDPFFRQALQVTLASAIAMTGGIFLSPDRWFWAVLTAFLVFTNTQSRGETAIRGLERAAGTALGIVVGMGMAVLVSGALWPTILVVAISVFLAFYLLTLSYSAMTFFMTVAISLVYGLIGTFTPELLVLRLEETVIGATAGIFVSFFVLPRSTSSQTRQAVDRFMQALDQLLETAAALEPGDNDARLLVRARQLDRAHADIRNAVGPLQSAWTFGAGQVGLRRALMRLNAIVHAAHVLVRRFAATPPTEGERERLLAMRTQIAALAQHGRNFFGRSEVAEMPDAQDADAGGSSESVEMALRSIAHVLAQADPERQARART</sequence>
<proteinExistence type="inferred from homology"/>
<evidence type="ECO:0000256" key="7">
    <source>
        <dbReference type="SAM" id="Phobius"/>
    </source>
</evidence>
<comment type="similarity">
    <text evidence="6">Belongs to the YccS/YhfK family.</text>
</comment>
<feature type="transmembrane region" description="Helical" evidence="7">
    <location>
        <begin position="156"/>
        <end position="173"/>
    </location>
</feature>
<evidence type="ECO:0000259" key="8">
    <source>
        <dbReference type="Pfam" id="PF13515"/>
    </source>
</evidence>
<evidence type="ECO:0000256" key="4">
    <source>
        <dbReference type="ARBA" id="ARBA00022989"/>
    </source>
</evidence>